<gene>
    <name evidence="2" type="ORF">GGQ97_002297</name>
</gene>
<feature type="transmembrane region" description="Helical" evidence="1">
    <location>
        <begin position="63"/>
        <end position="83"/>
    </location>
</feature>
<dbReference type="Proteomes" id="UP000558192">
    <property type="component" value="Unassembled WGS sequence"/>
</dbReference>
<organism evidence="2 3">
    <name type="scientific">Sphingomonas kaistensis</name>
    <dbReference type="NCBI Taxonomy" id="298708"/>
    <lineage>
        <taxon>Bacteria</taxon>
        <taxon>Pseudomonadati</taxon>
        <taxon>Pseudomonadota</taxon>
        <taxon>Alphaproteobacteria</taxon>
        <taxon>Sphingomonadales</taxon>
        <taxon>Sphingomonadaceae</taxon>
        <taxon>Sphingomonas</taxon>
    </lineage>
</organism>
<name>A0A7X6BGJ1_9SPHN</name>
<evidence type="ECO:0000256" key="1">
    <source>
        <dbReference type="SAM" id="Phobius"/>
    </source>
</evidence>
<feature type="transmembrane region" description="Helical" evidence="1">
    <location>
        <begin position="39"/>
        <end position="57"/>
    </location>
</feature>
<reference evidence="2 3" key="1">
    <citation type="submission" date="2020-03" db="EMBL/GenBank/DDBJ databases">
        <title>Genomic Encyclopedia of Type Strains, Phase IV (KMG-IV): sequencing the most valuable type-strain genomes for metagenomic binning, comparative biology and taxonomic classification.</title>
        <authorList>
            <person name="Goeker M."/>
        </authorList>
    </citation>
    <scope>NUCLEOTIDE SEQUENCE [LARGE SCALE GENOMIC DNA]</scope>
    <source>
        <strain evidence="2 3">DSM 16846</strain>
    </source>
</reference>
<proteinExistence type="predicted"/>
<dbReference type="AlphaFoldDB" id="A0A7X6BGJ1"/>
<evidence type="ECO:0000313" key="3">
    <source>
        <dbReference type="Proteomes" id="UP000558192"/>
    </source>
</evidence>
<evidence type="ECO:0000313" key="2">
    <source>
        <dbReference type="EMBL" id="NJC06504.1"/>
    </source>
</evidence>
<dbReference type="RefSeq" id="WP_168069754.1">
    <property type="nucleotide sequence ID" value="NZ_JAATJC010000001.1"/>
</dbReference>
<keyword evidence="1" id="KW-0472">Membrane</keyword>
<comment type="caution">
    <text evidence="2">The sequence shown here is derived from an EMBL/GenBank/DDBJ whole genome shotgun (WGS) entry which is preliminary data.</text>
</comment>
<keyword evidence="3" id="KW-1185">Reference proteome</keyword>
<keyword evidence="1" id="KW-1133">Transmembrane helix</keyword>
<sequence>MTALFVLAGIIWACVLAYALPGALSAFGRSPRRGDPMRAGVACIAIMVLSGALRWLLAPDDLSLLAAVFVLVCCTGVFVLILMRTYGRGGHVR</sequence>
<feature type="transmembrane region" description="Helical" evidence="1">
    <location>
        <begin position="6"/>
        <end position="27"/>
    </location>
</feature>
<dbReference type="EMBL" id="JAATJC010000001">
    <property type="protein sequence ID" value="NJC06504.1"/>
    <property type="molecule type" value="Genomic_DNA"/>
</dbReference>
<accession>A0A7X6BGJ1</accession>
<keyword evidence="1" id="KW-0812">Transmembrane</keyword>
<protein>
    <submittedName>
        <fullName evidence="2">Uncharacterized protein</fullName>
    </submittedName>
</protein>